<organism evidence="1 2">
    <name type="scientific">Lasiodiplodia theobromae</name>
    <dbReference type="NCBI Taxonomy" id="45133"/>
    <lineage>
        <taxon>Eukaryota</taxon>
        <taxon>Fungi</taxon>
        <taxon>Dikarya</taxon>
        <taxon>Ascomycota</taxon>
        <taxon>Pezizomycotina</taxon>
        <taxon>Dothideomycetes</taxon>
        <taxon>Dothideomycetes incertae sedis</taxon>
        <taxon>Botryosphaeriales</taxon>
        <taxon>Botryosphaeriaceae</taxon>
        <taxon>Lasiodiplodia</taxon>
    </lineage>
</organism>
<dbReference type="Proteomes" id="UP000325902">
    <property type="component" value="Unassembled WGS sequence"/>
</dbReference>
<dbReference type="EMBL" id="VCHE01000006">
    <property type="protein sequence ID" value="KAB2579673.1"/>
    <property type="molecule type" value="Genomic_DNA"/>
</dbReference>
<evidence type="ECO:0000313" key="2">
    <source>
        <dbReference type="Proteomes" id="UP000325902"/>
    </source>
</evidence>
<evidence type="ECO:0000313" key="1">
    <source>
        <dbReference type="EMBL" id="KAB2579673.1"/>
    </source>
</evidence>
<accession>A0A5N5DPD7</accession>
<proteinExistence type="predicted"/>
<comment type="caution">
    <text evidence="1">The sequence shown here is derived from an EMBL/GenBank/DDBJ whole genome shotgun (WGS) entry which is preliminary data.</text>
</comment>
<protein>
    <submittedName>
        <fullName evidence="1">Uncharacterized protein</fullName>
    </submittedName>
</protein>
<reference evidence="1 2" key="1">
    <citation type="journal article" date="2019" name="Sci. Rep.">
        <title>A multi-omics analysis of the grapevine pathogen Lasiodiplodia theobromae reveals that temperature affects the expression of virulence- and pathogenicity-related genes.</title>
        <authorList>
            <person name="Felix C."/>
            <person name="Meneses R."/>
            <person name="Goncalves M.F.M."/>
            <person name="Tilleman L."/>
            <person name="Duarte A.S."/>
            <person name="Jorrin-Novo J.V."/>
            <person name="Van de Peer Y."/>
            <person name="Deforce D."/>
            <person name="Van Nieuwerburgh F."/>
            <person name="Esteves A.C."/>
            <person name="Alves A."/>
        </authorList>
    </citation>
    <scope>NUCLEOTIDE SEQUENCE [LARGE SCALE GENOMIC DNA]</scope>
    <source>
        <strain evidence="1 2">LA-SOL3</strain>
    </source>
</reference>
<gene>
    <name evidence="1" type="ORF">DBV05_g1656</name>
</gene>
<name>A0A5N5DPD7_9PEZI</name>
<keyword evidence="2" id="KW-1185">Reference proteome</keyword>
<dbReference type="AlphaFoldDB" id="A0A5N5DPD7"/>
<sequence>MSSAPDTPITIKTRSGRLLDGPAIEEIVDRGLARRERELTSHRVKAKASAARLVEKALGVRCLAKKILARLKR</sequence>